<gene>
    <name evidence="3" type="ORF">CIB84_014854</name>
</gene>
<keyword evidence="4" id="KW-1185">Reference proteome</keyword>
<reference evidence="3 4" key="1">
    <citation type="submission" date="2018-01" db="EMBL/GenBank/DDBJ databases">
        <title>Comparison of the Chinese Bamboo Partridge and Red Junglefowl genome sequences highlights the importance of demography in genome evolution.</title>
        <authorList>
            <person name="Tiley G.P."/>
            <person name="Kimball R.T."/>
            <person name="Braun E.L."/>
            <person name="Burleigh J.G."/>
        </authorList>
    </citation>
    <scope>NUCLEOTIDE SEQUENCE [LARGE SCALE GENOMIC DNA]</scope>
    <source>
        <strain evidence="3">RTK389</strain>
        <tissue evidence="3">Blood</tissue>
    </source>
</reference>
<keyword evidence="2" id="KW-1133">Transmembrane helix</keyword>
<dbReference type="EMBL" id="PPHD01069787">
    <property type="protein sequence ID" value="POI21398.1"/>
    <property type="molecule type" value="Genomic_DNA"/>
</dbReference>
<accession>A0A2P4SBA5</accession>
<organism evidence="3 4">
    <name type="scientific">Bambusicola thoracicus</name>
    <name type="common">Chinese bamboo-partridge</name>
    <name type="synonym">Perdix thoracica</name>
    <dbReference type="NCBI Taxonomy" id="9083"/>
    <lineage>
        <taxon>Eukaryota</taxon>
        <taxon>Metazoa</taxon>
        <taxon>Chordata</taxon>
        <taxon>Craniata</taxon>
        <taxon>Vertebrata</taxon>
        <taxon>Euteleostomi</taxon>
        <taxon>Archelosauria</taxon>
        <taxon>Archosauria</taxon>
        <taxon>Dinosauria</taxon>
        <taxon>Saurischia</taxon>
        <taxon>Theropoda</taxon>
        <taxon>Coelurosauria</taxon>
        <taxon>Aves</taxon>
        <taxon>Neognathae</taxon>
        <taxon>Galloanserae</taxon>
        <taxon>Galliformes</taxon>
        <taxon>Phasianidae</taxon>
        <taxon>Perdicinae</taxon>
        <taxon>Bambusicola</taxon>
    </lineage>
</organism>
<evidence type="ECO:0000313" key="3">
    <source>
        <dbReference type="EMBL" id="POI21398.1"/>
    </source>
</evidence>
<keyword evidence="2" id="KW-0472">Membrane</keyword>
<comment type="caution">
    <text evidence="3">The sequence shown here is derived from an EMBL/GenBank/DDBJ whole genome shotgun (WGS) entry which is preliminary data.</text>
</comment>
<proteinExistence type="predicted"/>
<feature type="region of interest" description="Disordered" evidence="1">
    <location>
        <begin position="130"/>
        <end position="153"/>
    </location>
</feature>
<dbReference type="AlphaFoldDB" id="A0A2P4SBA5"/>
<name>A0A2P4SBA5_BAMTH</name>
<feature type="compositionally biased region" description="Acidic residues" evidence="1">
    <location>
        <begin position="140"/>
        <end position="153"/>
    </location>
</feature>
<protein>
    <submittedName>
        <fullName evidence="3">Uncharacterized protein</fullName>
    </submittedName>
</protein>
<keyword evidence="2" id="KW-0812">Transmembrane</keyword>
<feature type="transmembrane region" description="Helical" evidence="2">
    <location>
        <begin position="101"/>
        <end position="120"/>
    </location>
</feature>
<sequence>MARVVFITLALMGIIPLRILLINGNVHEHVQPSTEQLNPDMAQPLHSTEQGSQGKSWEAKEALLLDALLQWWLWVFPTVLILFFGFLWCVRKTIHLPGSRITFGVCAMTLAIFLALFFHVKMQCALAHGGSSQQSSSREEENEEEDSDLDETCEPGRVWAESTQWPAPHMVSKCQLVEELVDDLLRVC</sequence>
<dbReference type="Proteomes" id="UP000237246">
    <property type="component" value="Unassembled WGS sequence"/>
</dbReference>
<evidence type="ECO:0000313" key="4">
    <source>
        <dbReference type="Proteomes" id="UP000237246"/>
    </source>
</evidence>
<evidence type="ECO:0000256" key="1">
    <source>
        <dbReference type="SAM" id="MobiDB-lite"/>
    </source>
</evidence>
<feature type="transmembrane region" description="Helical" evidence="2">
    <location>
        <begin position="71"/>
        <end position="89"/>
    </location>
</feature>
<evidence type="ECO:0000256" key="2">
    <source>
        <dbReference type="SAM" id="Phobius"/>
    </source>
</evidence>